<dbReference type="PANTHER" id="PTHR10584:SF166">
    <property type="entry name" value="RIBOKINASE"/>
    <property type="match status" value="1"/>
</dbReference>
<reference evidence="4 5" key="1">
    <citation type="submission" date="2019-03" db="EMBL/GenBank/DDBJ databases">
        <title>Genomic Encyclopedia of Type Strains, Phase IV (KMG-IV): sequencing the most valuable type-strain genomes for metagenomic binning, comparative biology and taxonomic classification.</title>
        <authorList>
            <person name="Goeker M."/>
        </authorList>
    </citation>
    <scope>NUCLEOTIDE SEQUENCE [LARGE SCALE GENOMIC DNA]</scope>
    <source>
        <strain evidence="4 5">DSM 29487</strain>
    </source>
</reference>
<comment type="caution">
    <text evidence="4">The sequence shown here is derived from an EMBL/GenBank/DDBJ whole genome shotgun (WGS) entry which is preliminary data.</text>
</comment>
<evidence type="ECO:0000256" key="1">
    <source>
        <dbReference type="ARBA" id="ARBA00022679"/>
    </source>
</evidence>
<dbReference type="InterPro" id="IPR002139">
    <property type="entry name" value="Ribo/fructo_kinase"/>
</dbReference>
<evidence type="ECO:0000256" key="2">
    <source>
        <dbReference type="ARBA" id="ARBA00022777"/>
    </source>
</evidence>
<dbReference type="GeneID" id="98914356"/>
<dbReference type="InterPro" id="IPR029056">
    <property type="entry name" value="Ribokinase-like"/>
</dbReference>
<name>A0A4R3Z7N1_9FIRM</name>
<dbReference type="InterPro" id="IPR011611">
    <property type="entry name" value="PfkB_dom"/>
</dbReference>
<sequence length="287" mass="32537">MKKTLVIGSSVCDVIIRLHRIPQVSRDENIIHQELSIGGCAYNVAHILDNMHCPYDLFSPVGQGIYGDFVRKHFKEKKIPIMIESQQKNGCCYCLVDDSGERTFICEHGAEYFYQASWFDQLDANNYQQVYVCGLEIEEDHDEVIIQFLASHPHLTIYFAPGPRINAIERKRLMKLLYLHPIVHLNQQEIFEFTKQNDLSIACASLYQITQAPIIVTLGKDGCYYYDEKTSFHTPSIKTTVVDTIGAGDSHIGTIIACRSQDMNWPDCLIKANQIASLVVSQKGSTL</sequence>
<dbReference type="SUPFAM" id="SSF53613">
    <property type="entry name" value="Ribokinase-like"/>
    <property type="match status" value="1"/>
</dbReference>
<keyword evidence="1" id="KW-0808">Transferase</keyword>
<dbReference type="EMBL" id="SMCQ01000002">
    <property type="protein sequence ID" value="TCW02148.1"/>
    <property type="molecule type" value="Genomic_DNA"/>
</dbReference>
<gene>
    <name evidence="4" type="ORF">EDD60_102113</name>
</gene>
<dbReference type="PANTHER" id="PTHR10584">
    <property type="entry name" value="SUGAR KINASE"/>
    <property type="match status" value="1"/>
</dbReference>
<dbReference type="Pfam" id="PF00294">
    <property type="entry name" value="PfkB"/>
    <property type="match status" value="1"/>
</dbReference>
<protein>
    <submittedName>
        <fullName evidence="4">Sugar/nucleoside kinase (Ribokinase family)</fullName>
    </submittedName>
</protein>
<dbReference type="PRINTS" id="PR00990">
    <property type="entry name" value="RIBOKINASE"/>
</dbReference>
<keyword evidence="2 4" id="KW-0418">Kinase</keyword>
<evidence type="ECO:0000313" key="5">
    <source>
        <dbReference type="Proteomes" id="UP000295515"/>
    </source>
</evidence>
<dbReference type="RefSeq" id="WP_132226197.1">
    <property type="nucleotide sequence ID" value="NZ_JANKBF010000003.1"/>
</dbReference>
<evidence type="ECO:0000313" key="4">
    <source>
        <dbReference type="EMBL" id="TCW02148.1"/>
    </source>
</evidence>
<proteinExistence type="predicted"/>
<dbReference type="GO" id="GO:0006796">
    <property type="term" value="P:phosphate-containing compound metabolic process"/>
    <property type="evidence" value="ECO:0007669"/>
    <property type="project" value="UniProtKB-ARBA"/>
</dbReference>
<evidence type="ECO:0000259" key="3">
    <source>
        <dbReference type="Pfam" id="PF00294"/>
    </source>
</evidence>
<dbReference type="Gene3D" id="3.40.1190.20">
    <property type="match status" value="1"/>
</dbReference>
<dbReference type="GO" id="GO:0005829">
    <property type="term" value="C:cytosol"/>
    <property type="evidence" value="ECO:0007669"/>
    <property type="project" value="TreeGrafter"/>
</dbReference>
<dbReference type="GO" id="GO:0016301">
    <property type="term" value="F:kinase activity"/>
    <property type="evidence" value="ECO:0007669"/>
    <property type="project" value="UniProtKB-KW"/>
</dbReference>
<feature type="domain" description="Carbohydrate kinase PfkB" evidence="3">
    <location>
        <begin position="1"/>
        <end position="286"/>
    </location>
</feature>
<dbReference type="AlphaFoldDB" id="A0A4R3Z7N1"/>
<organism evidence="4 5">
    <name type="scientific">Longibaculum muris</name>
    <dbReference type="NCBI Taxonomy" id="1796628"/>
    <lineage>
        <taxon>Bacteria</taxon>
        <taxon>Bacillati</taxon>
        <taxon>Bacillota</taxon>
        <taxon>Erysipelotrichia</taxon>
        <taxon>Erysipelotrichales</taxon>
        <taxon>Coprobacillaceae</taxon>
        <taxon>Longibaculum</taxon>
    </lineage>
</organism>
<dbReference type="Proteomes" id="UP000295515">
    <property type="component" value="Unassembled WGS sequence"/>
</dbReference>
<accession>A0A4R3Z7N1</accession>
<keyword evidence="5" id="KW-1185">Reference proteome</keyword>